<feature type="non-terminal residue" evidence="1">
    <location>
        <position position="1"/>
    </location>
</feature>
<dbReference type="AlphaFoldDB" id="X1VXN0"/>
<proteinExistence type="predicted"/>
<sequence>KKAVQEFRTALQLNPYDGLAYSHLGWTYKQHGMYEEAVQELKRAIELDPTNV</sequence>
<dbReference type="SMART" id="SM00028">
    <property type="entry name" value="TPR"/>
    <property type="match status" value="1"/>
</dbReference>
<reference evidence="1" key="1">
    <citation type="journal article" date="2014" name="Front. Microbiol.">
        <title>High frequency of phylogenetically diverse reductive dehalogenase-homologous genes in deep subseafloor sedimentary metagenomes.</title>
        <authorList>
            <person name="Kawai M."/>
            <person name="Futagami T."/>
            <person name="Toyoda A."/>
            <person name="Takaki Y."/>
            <person name="Nishi S."/>
            <person name="Hori S."/>
            <person name="Arai W."/>
            <person name="Tsubouchi T."/>
            <person name="Morono Y."/>
            <person name="Uchiyama I."/>
            <person name="Ito T."/>
            <person name="Fujiyama A."/>
            <person name="Inagaki F."/>
            <person name="Takami H."/>
        </authorList>
    </citation>
    <scope>NUCLEOTIDE SEQUENCE</scope>
    <source>
        <strain evidence="1">Expedition CK06-06</strain>
    </source>
</reference>
<dbReference type="Pfam" id="PF00515">
    <property type="entry name" value="TPR_1"/>
    <property type="match status" value="1"/>
</dbReference>
<dbReference type="InterPro" id="IPR019734">
    <property type="entry name" value="TPR_rpt"/>
</dbReference>
<gene>
    <name evidence="1" type="ORF">S12H4_63178</name>
</gene>
<dbReference type="EMBL" id="BARW01042804">
    <property type="protein sequence ID" value="GAJ16540.1"/>
    <property type="molecule type" value="Genomic_DNA"/>
</dbReference>
<dbReference type="PROSITE" id="PS50293">
    <property type="entry name" value="TPR_REGION"/>
    <property type="match status" value="1"/>
</dbReference>
<comment type="caution">
    <text evidence="1">The sequence shown here is derived from an EMBL/GenBank/DDBJ whole genome shotgun (WGS) entry which is preliminary data.</text>
</comment>
<accession>X1VXN0</accession>
<dbReference type="Gene3D" id="1.25.40.10">
    <property type="entry name" value="Tetratricopeptide repeat domain"/>
    <property type="match status" value="1"/>
</dbReference>
<protein>
    <submittedName>
        <fullName evidence="1">Uncharacterized protein</fullName>
    </submittedName>
</protein>
<feature type="non-terminal residue" evidence="1">
    <location>
        <position position="52"/>
    </location>
</feature>
<dbReference type="InterPro" id="IPR011990">
    <property type="entry name" value="TPR-like_helical_dom_sf"/>
</dbReference>
<dbReference type="PROSITE" id="PS50005">
    <property type="entry name" value="TPR"/>
    <property type="match status" value="1"/>
</dbReference>
<evidence type="ECO:0000313" key="1">
    <source>
        <dbReference type="EMBL" id="GAJ16540.1"/>
    </source>
</evidence>
<dbReference type="SUPFAM" id="SSF48452">
    <property type="entry name" value="TPR-like"/>
    <property type="match status" value="1"/>
</dbReference>
<organism evidence="1">
    <name type="scientific">marine sediment metagenome</name>
    <dbReference type="NCBI Taxonomy" id="412755"/>
    <lineage>
        <taxon>unclassified sequences</taxon>
        <taxon>metagenomes</taxon>
        <taxon>ecological metagenomes</taxon>
    </lineage>
</organism>
<name>X1VXN0_9ZZZZ</name>